<accession>A0A3D8J5E0</accession>
<comment type="caution">
    <text evidence="2">The sequence shown here is derived from an EMBL/GenBank/DDBJ whole genome shotgun (WGS) entry which is preliminary data.</text>
</comment>
<name>A0A3D8J5E0_9HELI</name>
<dbReference type="AlphaFoldDB" id="A0A3D8J5E0"/>
<organism evidence="2 3">
    <name type="scientific">Helicobacter aurati</name>
    <dbReference type="NCBI Taxonomy" id="137778"/>
    <lineage>
        <taxon>Bacteria</taxon>
        <taxon>Pseudomonadati</taxon>
        <taxon>Campylobacterota</taxon>
        <taxon>Epsilonproteobacteria</taxon>
        <taxon>Campylobacterales</taxon>
        <taxon>Helicobacteraceae</taxon>
        <taxon>Helicobacter</taxon>
    </lineage>
</organism>
<dbReference type="Proteomes" id="UP000256424">
    <property type="component" value="Unassembled WGS sequence"/>
</dbReference>
<keyword evidence="1" id="KW-1133">Transmembrane helix</keyword>
<protein>
    <submittedName>
        <fullName evidence="2">Uncharacterized protein</fullName>
    </submittedName>
</protein>
<feature type="transmembrane region" description="Helical" evidence="1">
    <location>
        <begin position="37"/>
        <end position="59"/>
    </location>
</feature>
<evidence type="ECO:0000313" key="3">
    <source>
        <dbReference type="Proteomes" id="UP000256424"/>
    </source>
</evidence>
<evidence type="ECO:0000313" key="2">
    <source>
        <dbReference type="EMBL" id="RDU72707.1"/>
    </source>
</evidence>
<keyword evidence="1" id="KW-0812">Transmembrane</keyword>
<dbReference type="OrthoDB" id="9992031at2"/>
<sequence>MQIFTSISLIYPHIILKYHGFDIFGTKVFDLSAPFSYFEAFTTIIAVLSISVCIFLYLFNKGK</sequence>
<reference evidence="2 3" key="1">
    <citation type="submission" date="2018-04" db="EMBL/GenBank/DDBJ databases">
        <title>Novel Campyloabacter and Helicobacter Species and Strains.</title>
        <authorList>
            <person name="Mannion A.J."/>
            <person name="Shen Z."/>
            <person name="Fox J.G."/>
        </authorList>
    </citation>
    <scope>NUCLEOTIDE SEQUENCE [LARGE SCALE GENOMIC DNA]</scope>
    <source>
        <strain evidence="2 3">MIT 97-5075</strain>
    </source>
</reference>
<gene>
    <name evidence="2" type="ORF">CQA66_03660</name>
</gene>
<evidence type="ECO:0000256" key="1">
    <source>
        <dbReference type="SAM" id="Phobius"/>
    </source>
</evidence>
<keyword evidence="3" id="KW-1185">Reference proteome</keyword>
<proteinExistence type="predicted"/>
<dbReference type="RefSeq" id="WP_104762451.1">
    <property type="nucleotide sequence ID" value="NZ_FZPM01000004.1"/>
</dbReference>
<dbReference type="EMBL" id="NXLW01000005">
    <property type="protein sequence ID" value="RDU72707.1"/>
    <property type="molecule type" value="Genomic_DNA"/>
</dbReference>
<keyword evidence="1" id="KW-0472">Membrane</keyword>